<sequence>MNGQRESTKYRGKEYRDATAVGGVICRRGVVDVDVVRDETAVARPFSPGSGPTSLEKSDAFSDPWKEFEKGEESWRSSNEIRLSNKTPLFDKMATTNQEAPPPRAIVSPLFHADHSYWFSFRFFVLFKVEPGHICLVILLFFASRVFSARKSADEYVLGRP</sequence>
<keyword evidence="1" id="KW-0472">Membrane</keyword>
<dbReference type="AlphaFoldDB" id="A0A834I6U3"/>
<reference evidence="2" key="1">
    <citation type="submission" date="2020-08" db="EMBL/GenBank/DDBJ databases">
        <title>Genome sequencing and assembly of the red palm weevil Rhynchophorus ferrugineus.</title>
        <authorList>
            <person name="Dias G.B."/>
            <person name="Bergman C.M."/>
            <person name="Manee M."/>
        </authorList>
    </citation>
    <scope>NUCLEOTIDE SEQUENCE</scope>
    <source>
        <strain evidence="2">AA-2017</strain>
        <tissue evidence="2">Whole larva</tissue>
    </source>
</reference>
<proteinExistence type="predicted"/>
<accession>A0A834I6U3</accession>
<organism evidence="2 3">
    <name type="scientific">Rhynchophorus ferrugineus</name>
    <name type="common">Red palm weevil</name>
    <name type="synonym">Curculio ferrugineus</name>
    <dbReference type="NCBI Taxonomy" id="354439"/>
    <lineage>
        <taxon>Eukaryota</taxon>
        <taxon>Metazoa</taxon>
        <taxon>Ecdysozoa</taxon>
        <taxon>Arthropoda</taxon>
        <taxon>Hexapoda</taxon>
        <taxon>Insecta</taxon>
        <taxon>Pterygota</taxon>
        <taxon>Neoptera</taxon>
        <taxon>Endopterygota</taxon>
        <taxon>Coleoptera</taxon>
        <taxon>Polyphaga</taxon>
        <taxon>Cucujiformia</taxon>
        <taxon>Curculionidae</taxon>
        <taxon>Dryophthorinae</taxon>
        <taxon>Rhynchophorus</taxon>
    </lineage>
</organism>
<evidence type="ECO:0000313" key="3">
    <source>
        <dbReference type="Proteomes" id="UP000625711"/>
    </source>
</evidence>
<name>A0A834I6U3_RHYFE</name>
<gene>
    <name evidence="2" type="ORF">GWI33_013260</name>
</gene>
<protein>
    <submittedName>
        <fullName evidence="2">Uncharacterized protein</fullName>
    </submittedName>
</protein>
<dbReference type="Proteomes" id="UP000625711">
    <property type="component" value="Unassembled WGS sequence"/>
</dbReference>
<keyword evidence="1" id="KW-1133">Transmembrane helix</keyword>
<dbReference type="EMBL" id="JAACXV010013108">
    <property type="protein sequence ID" value="KAF7274054.1"/>
    <property type="molecule type" value="Genomic_DNA"/>
</dbReference>
<keyword evidence="1" id="KW-0812">Transmembrane</keyword>
<feature type="transmembrane region" description="Helical" evidence="1">
    <location>
        <begin position="119"/>
        <end position="142"/>
    </location>
</feature>
<evidence type="ECO:0000313" key="2">
    <source>
        <dbReference type="EMBL" id="KAF7274054.1"/>
    </source>
</evidence>
<comment type="caution">
    <text evidence="2">The sequence shown here is derived from an EMBL/GenBank/DDBJ whole genome shotgun (WGS) entry which is preliminary data.</text>
</comment>
<evidence type="ECO:0000256" key="1">
    <source>
        <dbReference type="SAM" id="Phobius"/>
    </source>
</evidence>
<keyword evidence="3" id="KW-1185">Reference proteome</keyword>